<reference evidence="9" key="1">
    <citation type="journal article" date="2023" name="Mol. Phylogenet. Evol.">
        <title>Genome-scale phylogeny and comparative genomics of the fungal order Sordariales.</title>
        <authorList>
            <person name="Hensen N."/>
            <person name="Bonometti L."/>
            <person name="Westerberg I."/>
            <person name="Brannstrom I.O."/>
            <person name="Guillou S."/>
            <person name="Cros-Aarteil S."/>
            <person name="Calhoun S."/>
            <person name="Haridas S."/>
            <person name="Kuo A."/>
            <person name="Mondo S."/>
            <person name="Pangilinan J."/>
            <person name="Riley R."/>
            <person name="LaButti K."/>
            <person name="Andreopoulos B."/>
            <person name="Lipzen A."/>
            <person name="Chen C."/>
            <person name="Yan M."/>
            <person name="Daum C."/>
            <person name="Ng V."/>
            <person name="Clum A."/>
            <person name="Steindorff A."/>
            <person name="Ohm R.A."/>
            <person name="Martin F."/>
            <person name="Silar P."/>
            <person name="Natvig D.O."/>
            <person name="Lalanne C."/>
            <person name="Gautier V."/>
            <person name="Ament-Velasquez S.L."/>
            <person name="Kruys A."/>
            <person name="Hutchinson M.I."/>
            <person name="Powell A.J."/>
            <person name="Barry K."/>
            <person name="Miller A.N."/>
            <person name="Grigoriev I.V."/>
            <person name="Debuchy R."/>
            <person name="Gladieux P."/>
            <person name="Hiltunen Thoren M."/>
            <person name="Johannesson H."/>
        </authorList>
    </citation>
    <scope>NUCLEOTIDE SEQUENCE</scope>
    <source>
        <strain evidence="9">PSN324</strain>
    </source>
</reference>
<feature type="compositionally biased region" description="Basic and acidic residues" evidence="6">
    <location>
        <begin position="70"/>
        <end position="84"/>
    </location>
</feature>
<organism evidence="9 10">
    <name type="scientific">Cladorrhinum samala</name>
    <dbReference type="NCBI Taxonomy" id="585594"/>
    <lineage>
        <taxon>Eukaryota</taxon>
        <taxon>Fungi</taxon>
        <taxon>Dikarya</taxon>
        <taxon>Ascomycota</taxon>
        <taxon>Pezizomycotina</taxon>
        <taxon>Sordariomycetes</taxon>
        <taxon>Sordariomycetidae</taxon>
        <taxon>Sordariales</taxon>
        <taxon>Podosporaceae</taxon>
        <taxon>Cladorrhinum</taxon>
    </lineage>
</organism>
<dbReference type="InterPro" id="IPR003807">
    <property type="entry name" value="DUF202"/>
</dbReference>
<reference evidence="9" key="2">
    <citation type="submission" date="2023-06" db="EMBL/GenBank/DDBJ databases">
        <authorList>
            <consortium name="Lawrence Berkeley National Laboratory"/>
            <person name="Mondo S.J."/>
            <person name="Hensen N."/>
            <person name="Bonometti L."/>
            <person name="Westerberg I."/>
            <person name="Brannstrom I.O."/>
            <person name="Guillou S."/>
            <person name="Cros-Aarteil S."/>
            <person name="Calhoun S."/>
            <person name="Haridas S."/>
            <person name="Kuo A."/>
            <person name="Pangilinan J."/>
            <person name="Riley R."/>
            <person name="Labutti K."/>
            <person name="Andreopoulos B."/>
            <person name="Lipzen A."/>
            <person name="Chen C."/>
            <person name="Yanf M."/>
            <person name="Daum C."/>
            <person name="Ng V."/>
            <person name="Clum A."/>
            <person name="Steindorff A."/>
            <person name="Ohm R."/>
            <person name="Martin F."/>
            <person name="Silar P."/>
            <person name="Natvig D."/>
            <person name="Lalanne C."/>
            <person name="Gautier V."/>
            <person name="Ament-Velasquez S.L."/>
            <person name="Kruys A."/>
            <person name="Hutchinson M.I."/>
            <person name="Powell A.J."/>
            <person name="Barry K."/>
            <person name="Miller A.N."/>
            <person name="Grigoriev I.V."/>
            <person name="Debuchy R."/>
            <person name="Gladieux P."/>
            <person name="Thoren M.H."/>
            <person name="Johannesson H."/>
        </authorList>
    </citation>
    <scope>NUCLEOTIDE SEQUENCE</scope>
    <source>
        <strain evidence="9">PSN324</strain>
    </source>
</reference>
<evidence type="ECO:0000256" key="3">
    <source>
        <dbReference type="ARBA" id="ARBA00022692"/>
    </source>
</evidence>
<feature type="region of interest" description="Disordered" evidence="6">
    <location>
        <begin position="1"/>
        <end position="193"/>
    </location>
</feature>
<feature type="compositionally biased region" description="Low complexity" evidence="6">
    <location>
        <begin position="9"/>
        <end position="23"/>
    </location>
</feature>
<keyword evidence="3 7" id="KW-0812">Transmembrane</keyword>
<feature type="transmembrane region" description="Helical" evidence="7">
    <location>
        <begin position="308"/>
        <end position="330"/>
    </location>
</feature>
<dbReference type="AlphaFoldDB" id="A0AAV9HVZ6"/>
<evidence type="ECO:0000313" key="10">
    <source>
        <dbReference type="Proteomes" id="UP001321749"/>
    </source>
</evidence>
<evidence type="ECO:0000256" key="2">
    <source>
        <dbReference type="ARBA" id="ARBA00022475"/>
    </source>
</evidence>
<comment type="subcellular location">
    <subcellularLocation>
        <location evidence="1">Cell membrane</location>
        <topology evidence="1">Multi-pass membrane protein</topology>
    </subcellularLocation>
</comment>
<keyword evidence="2" id="KW-1003">Cell membrane</keyword>
<keyword evidence="5 7" id="KW-0472">Membrane</keyword>
<gene>
    <name evidence="9" type="ORF">QBC42DRAFT_221336</name>
</gene>
<keyword evidence="4 7" id="KW-1133">Transmembrane helix</keyword>
<sequence length="334" mass="36330">MAENVSTEAAAATSASAPAGAVPPAAPQPLPQQLPTTSSPRAISFSRETSNPAPSSRRLSRRTSSQQQERINDILEDARERAEHLTQSPGSLSPRLQPLLGDPSRIPNYNSAGSPRHGSPRLGPAISGETTENGHNAGVLTAQPEQQHIQYSQGTHTDSTTRRRSTRASIRNLSRSSSHADPAGDPDGRLREQEESSWKKSLKYFKSIELENKGSVARDHLALERTFLAWLRTSLAFASIGIAITQLFRLNTSLADDKKQSSTLRHLGKPLGATFLGISILILFLGYNRYLESQYWVIRGKFPASRGTIILVSFIAFAVTMASLIVVVAVQRDS</sequence>
<comment type="caution">
    <text evidence="9">The sequence shown here is derived from an EMBL/GenBank/DDBJ whole genome shotgun (WGS) entry which is preliminary data.</text>
</comment>
<evidence type="ECO:0000313" key="9">
    <source>
        <dbReference type="EMBL" id="KAK4464190.1"/>
    </source>
</evidence>
<keyword evidence="10" id="KW-1185">Reference proteome</keyword>
<dbReference type="Pfam" id="PF02656">
    <property type="entry name" value="DUF202"/>
    <property type="match status" value="1"/>
</dbReference>
<dbReference type="PANTHER" id="PTHR34187">
    <property type="entry name" value="FGR18P"/>
    <property type="match status" value="1"/>
</dbReference>
<dbReference type="Proteomes" id="UP001321749">
    <property type="component" value="Unassembled WGS sequence"/>
</dbReference>
<evidence type="ECO:0000256" key="5">
    <source>
        <dbReference type="ARBA" id="ARBA00023136"/>
    </source>
</evidence>
<dbReference type="EMBL" id="MU864951">
    <property type="protein sequence ID" value="KAK4464190.1"/>
    <property type="molecule type" value="Genomic_DNA"/>
</dbReference>
<feature type="domain" description="DUF202" evidence="8">
    <location>
        <begin position="218"/>
        <end position="294"/>
    </location>
</feature>
<feature type="compositionally biased region" description="Polar residues" evidence="6">
    <location>
        <begin position="143"/>
        <end position="154"/>
    </location>
</feature>
<dbReference type="PANTHER" id="PTHR34187:SF2">
    <property type="entry name" value="DUF202 DOMAIN-CONTAINING PROTEIN"/>
    <property type="match status" value="1"/>
</dbReference>
<evidence type="ECO:0000256" key="7">
    <source>
        <dbReference type="SAM" id="Phobius"/>
    </source>
</evidence>
<dbReference type="InterPro" id="IPR052053">
    <property type="entry name" value="IM_YidH-like"/>
</dbReference>
<evidence type="ECO:0000256" key="4">
    <source>
        <dbReference type="ARBA" id="ARBA00022989"/>
    </source>
</evidence>
<evidence type="ECO:0000256" key="1">
    <source>
        <dbReference type="ARBA" id="ARBA00004651"/>
    </source>
</evidence>
<feature type="transmembrane region" description="Helical" evidence="7">
    <location>
        <begin position="271"/>
        <end position="288"/>
    </location>
</feature>
<evidence type="ECO:0000259" key="8">
    <source>
        <dbReference type="Pfam" id="PF02656"/>
    </source>
</evidence>
<feature type="transmembrane region" description="Helical" evidence="7">
    <location>
        <begin position="227"/>
        <end position="250"/>
    </location>
</feature>
<evidence type="ECO:0000256" key="6">
    <source>
        <dbReference type="SAM" id="MobiDB-lite"/>
    </source>
</evidence>
<proteinExistence type="predicted"/>
<dbReference type="GO" id="GO:0005886">
    <property type="term" value="C:plasma membrane"/>
    <property type="evidence" value="ECO:0007669"/>
    <property type="project" value="UniProtKB-SubCell"/>
</dbReference>
<accession>A0AAV9HVZ6</accession>
<name>A0AAV9HVZ6_9PEZI</name>
<protein>
    <recommendedName>
        <fullName evidence="8">DUF202 domain-containing protein</fullName>
    </recommendedName>
</protein>